<protein>
    <submittedName>
        <fullName evidence="1">Uncharacterized protein</fullName>
    </submittedName>
</protein>
<gene>
    <name evidence="1" type="ORF">AMSG_11482</name>
</gene>
<dbReference type="AlphaFoldDB" id="A0A0L0DXH4"/>
<keyword evidence="2" id="KW-1185">Reference proteome</keyword>
<evidence type="ECO:0000313" key="1">
    <source>
        <dbReference type="EMBL" id="KNC56233.1"/>
    </source>
</evidence>
<dbReference type="Proteomes" id="UP000054408">
    <property type="component" value="Unassembled WGS sequence"/>
</dbReference>
<organism evidence="1 2">
    <name type="scientific">Thecamonas trahens ATCC 50062</name>
    <dbReference type="NCBI Taxonomy" id="461836"/>
    <lineage>
        <taxon>Eukaryota</taxon>
        <taxon>Apusozoa</taxon>
        <taxon>Apusomonadida</taxon>
        <taxon>Apusomonadidae</taxon>
        <taxon>Thecamonas</taxon>
    </lineage>
</organism>
<sequence length="191" mass="18655">MPDVPPPATWVVTCGGFVVGNGVGLAGGAGSVGAGVAHRVDGAAALAHGGGGARGCGVGVGGWAFDVRVGVSYVPRLGHLAVFSPLVARPAAVPRGVTAVDDAAARALVVSVAADGESTLPLDLPHVVGSVGVRVVSIRTRPGEREAVVAFASAADADVVYGARESSRSLAGFVIARPSAVVRARLLAGPG</sequence>
<dbReference type="GeneID" id="25569425"/>
<proteinExistence type="predicted"/>
<dbReference type="RefSeq" id="XP_013752644.1">
    <property type="nucleotide sequence ID" value="XM_013897190.1"/>
</dbReference>
<evidence type="ECO:0000313" key="2">
    <source>
        <dbReference type="Proteomes" id="UP000054408"/>
    </source>
</evidence>
<reference evidence="1 2" key="1">
    <citation type="submission" date="2010-05" db="EMBL/GenBank/DDBJ databases">
        <title>The Genome Sequence of Thecamonas trahens ATCC 50062.</title>
        <authorList>
            <consortium name="The Broad Institute Genome Sequencing Platform"/>
            <person name="Russ C."/>
            <person name="Cuomo C."/>
            <person name="Shea T."/>
            <person name="Young S.K."/>
            <person name="Zeng Q."/>
            <person name="Koehrsen M."/>
            <person name="Haas B."/>
            <person name="Borodovsky M."/>
            <person name="Guigo R."/>
            <person name="Alvarado L."/>
            <person name="Berlin A."/>
            <person name="Bochicchio J."/>
            <person name="Borenstein D."/>
            <person name="Chapman S."/>
            <person name="Chen Z."/>
            <person name="Freedman E."/>
            <person name="Gellesch M."/>
            <person name="Goldberg J."/>
            <person name="Griggs A."/>
            <person name="Gujja S."/>
            <person name="Heilman E."/>
            <person name="Heiman D."/>
            <person name="Hepburn T."/>
            <person name="Howarth C."/>
            <person name="Jen D."/>
            <person name="Larson L."/>
            <person name="Mehta T."/>
            <person name="Park D."/>
            <person name="Pearson M."/>
            <person name="Roberts A."/>
            <person name="Saif S."/>
            <person name="Shenoy N."/>
            <person name="Sisk P."/>
            <person name="Stolte C."/>
            <person name="Sykes S."/>
            <person name="Thomson T."/>
            <person name="Walk T."/>
            <person name="White J."/>
            <person name="Yandava C."/>
            <person name="Burger G."/>
            <person name="Gray M.W."/>
            <person name="Holland P.W.H."/>
            <person name="King N."/>
            <person name="Lang F.B.F."/>
            <person name="Roger A.J."/>
            <person name="Ruiz-Trillo I."/>
            <person name="Lander E."/>
            <person name="Nusbaum C."/>
        </authorList>
    </citation>
    <scope>NUCLEOTIDE SEQUENCE [LARGE SCALE GENOMIC DNA]</scope>
    <source>
        <strain evidence="1 2">ATCC 50062</strain>
    </source>
</reference>
<dbReference type="EMBL" id="GL349521">
    <property type="protein sequence ID" value="KNC56233.1"/>
    <property type="molecule type" value="Genomic_DNA"/>
</dbReference>
<accession>A0A0L0DXH4</accession>
<name>A0A0L0DXH4_THETB</name>